<sequence>MPKQTIVQYLDDLDGAELPDTTEPVLLGYEGTTYKLYLSDANQKKLATAVEKFIKDAETVSPAPARAGAVGSKSDAQNLVEQKGHTFAEVKKWALDKGTFKTAKGEPISDTAPRLSSEVWEQFADEHNL</sequence>
<evidence type="ECO:0000259" key="1">
    <source>
        <dbReference type="Pfam" id="PF11774"/>
    </source>
</evidence>
<dbReference type="AlphaFoldDB" id="A0AB38FGR8"/>
<evidence type="ECO:0000313" key="2">
    <source>
        <dbReference type="EMBL" id="SPZ40843.1"/>
    </source>
</evidence>
<gene>
    <name evidence="2" type="ORF">NCTC13229_04341</name>
</gene>
<dbReference type="RefSeq" id="WP_160118532.1">
    <property type="nucleotide sequence ID" value="NZ_UAUI01000019.1"/>
</dbReference>
<feature type="domain" description="Lsr2 dimerization" evidence="1">
    <location>
        <begin position="1"/>
        <end position="60"/>
    </location>
</feature>
<accession>A0AB38FGR8</accession>
<dbReference type="Gene3D" id="3.30.60.230">
    <property type="entry name" value="Lsr2, dimerization domain"/>
    <property type="match status" value="1"/>
</dbReference>
<dbReference type="InterPro" id="IPR024412">
    <property type="entry name" value="Lsr2_dim_dom"/>
</dbReference>
<protein>
    <submittedName>
        <fullName evidence="2">Lysyl-tRNA synthetase</fullName>
    </submittedName>
</protein>
<name>A0AB38FGR8_RHOWR</name>
<reference evidence="2 3" key="1">
    <citation type="submission" date="2018-06" db="EMBL/GenBank/DDBJ databases">
        <authorList>
            <consortium name="Pathogen Informatics"/>
            <person name="Doyle S."/>
        </authorList>
    </citation>
    <scope>NUCLEOTIDE SEQUENCE [LARGE SCALE GENOMIC DNA]</scope>
    <source>
        <strain evidence="2 3">NCTC13229</strain>
    </source>
</reference>
<dbReference type="Pfam" id="PF11774">
    <property type="entry name" value="Lsr2"/>
    <property type="match status" value="1"/>
</dbReference>
<comment type="caution">
    <text evidence="2">The sequence shown here is derived from an EMBL/GenBank/DDBJ whole genome shotgun (WGS) entry which is preliminary data.</text>
</comment>
<proteinExistence type="predicted"/>
<dbReference type="GO" id="GO:0003677">
    <property type="term" value="F:DNA binding"/>
    <property type="evidence" value="ECO:0007669"/>
    <property type="project" value="InterPro"/>
</dbReference>
<dbReference type="InterPro" id="IPR042261">
    <property type="entry name" value="Lsr2-like_dimerization"/>
</dbReference>
<evidence type="ECO:0000313" key="3">
    <source>
        <dbReference type="Proteomes" id="UP000251211"/>
    </source>
</evidence>
<dbReference type="EMBL" id="UAUI01000019">
    <property type="protein sequence ID" value="SPZ40843.1"/>
    <property type="molecule type" value="Genomic_DNA"/>
</dbReference>
<dbReference type="Proteomes" id="UP000251211">
    <property type="component" value="Unassembled WGS sequence"/>
</dbReference>
<organism evidence="2 3">
    <name type="scientific">Rhodococcus wratislaviensis</name>
    <name type="common">Tsukamurella wratislaviensis</name>
    <dbReference type="NCBI Taxonomy" id="44752"/>
    <lineage>
        <taxon>Bacteria</taxon>
        <taxon>Bacillati</taxon>
        <taxon>Actinomycetota</taxon>
        <taxon>Actinomycetes</taxon>
        <taxon>Mycobacteriales</taxon>
        <taxon>Nocardiaceae</taxon>
        <taxon>Rhodococcus</taxon>
    </lineage>
</organism>